<evidence type="ECO:0000313" key="4">
    <source>
        <dbReference type="Proteomes" id="UP000298468"/>
    </source>
</evidence>
<comment type="similarity">
    <text evidence="1">Belongs to the ROK (NagC/XylR) family.</text>
</comment>
<evidence type="ECO:0000256" key="1">
    <source>
        <dbReference type="ARBA" id="ARBA00006479"/>
    </source>
</evidence>
<dbReference type="AlphaFoldDB" id="A0A4R9BPX5"/>
<organism evidence="3 4">
    <name type="scientific">Cryobacterium lactosi</name>
    <dbReference type="NCBI Taxonomy" id="1259202"/>
    <lineage>
        <taxon>Bacteria</taxon>
        <taxon>Bacillati</taxon>
        <taxon>Actinomycetota</taxon>
        <taxon>Actinomycetes</taxon>
        <taxon>Micrococcales</taxon>
        <taxon>Microbacteriaceae</taxon>
        <taxon>Cryobacterium</taxon>
    </lineage>
</organism>
<dbReference type="SUPFAM" id="SSF53067">
    <property type="entry name" value="Actin-like ATPase domain"/>
    <property type="match status" value="1"/>
</dbReference>
<proteinExistence type="inferred from homology"/>
<protein>
    <submittedName>
        <fullName evidence="3">ROK family protein</fullName>
    </submittedName>
</protein>
<keyword evidence="4" id="KW-1185">Reference proteome</keyword>
<evidence type="ECO:0000313" key="3">
    <source>
        <dbReference type="EMBL" id="TFD88525.1"/>
    </source>
</evidence>
<dbReference type="PANTHER" id="PTHR18964:SF149">
    <property type="entry name" value="BIFUNCTIONAL UDP-N-ACETYLGLUCOSAMINE 2-EPIMERASE_N-ACETYLMANNOSAMINE KINASE"/>
    <property type="match status" value="1"/>
</dbReference>
<reference evidence="3 4" key="1">
    <citation type="submission" date="2019-03" db="EMBL/GenBank/DDBJ databases">
        <title>Genomics of glacier-inhabiting Cryobacterium strains.</title>
        <authorList>
            <person name="Liu Q."/>
            <person name="Xin Y.-H."/>
        </authorList>
    </citation>
    <scope>NUCLEOTIDE SEQUENCE [LARGE SCALE GENOMIC DNA]</scope>
    <source>
        <strain evidence="3 4">Sr59</strain>
    </source>
</reference>
<name>A0A4R9BPX5_9MICO</name>
<dbReference type="Proteomes" id="UP000298468">
    <property type="component" value="Unassembled WGS sequence"/>
</dbReference>
<dbReference type="InterPro" id="IPR000835">
    <property type="entry name" value="HTH_MarR-typ"/>
</dbReference>
<dbReference type="OrthoDB" id="37575at2"/>
<dbReference type="Gene3D" id="1.10.10.10">
    <property type="entry name" value="Winged helix-like DNA-binding domain superfamily/Winged helix DNA-binding domain"/>
    <property type="match status" value="1"/>
</dbReference>
<dbReference type="EMBL" id="SOHM01000029">
    <property type="protein sequence ID" value="TFD88525.1"/>
    <property type="molecule type" value="Genomic_DNA"/>
</dbReference>
<dbReference type="InterPro" id="IPR036388">
    <property type="entry name" value="WH-like_DNA-bd_sf"/>
</dbReference>
<feature type="domain" description="HTH marR-type" evidence="2">
    <location>
        <begin position="18"/>
        <end position="67"/>
    </location>
</feature>
<dbReference type="Pfam" id="PF12802">
    <property type="entry name" value="MarR_2"/>
    <property type="match status" value="1"/>
</dbReference>
<dbReference type="InterPro" id="IPR043129">
    <property type="entry name" value="ATPase_NBD"/>
</dbReference>
<comment type="caution">
    <text evidence="3">The sequence shown here is derived from an EMBL/GenBank/DDBJ whole genome shotgun (WGS) entry which is preliminary data.</text>
</comment>
<dbReference type="SUPFAM" id="SSF46785">
    <property type="entry name" value="Winged helix' DNA-binding domain"/>
    <property type="match status" value="1"/>
</dbReference>
<dbReference type="PANTHER" id="PTHR18964">
    <property type="entry name" value="ROK (REPRESSOR, ORF, KINASE) FAMILY"/>
    <property type="match status" value="1"/>
</dbReference>
<gene>
    <name evidence="3" type="ORF">E3T61_11865</name>
</gene>
<dbReference type="RefSeq" id="WP_134641070.1">
    <property type="nucleotide sequence ID" value="NZ_SOHM01000029.1"/>
</dbReference>
<accession>A0A4R9BPX5</accession>
<dbReference type="Pfam" id="PF00480">
    <property type="entry name" value="ROK"/>
    <property type="match status" value="1"/>
</dbReference>
<evidence type="ECO:0000259" key="2">
    <source>
        <dbReference type="Pfam" id="PF12802"/>
    </source>
</evidence>
<dbReference type="Gene3D" id="3.30.420.40">
    <property type="match status" value="2"/>
</dbReference>
<dbReference type="InterPro" id="IPR000600">
    <property type="entry name" value="ROK"/>
</dbReference>
<sequence length="421" mass="43674">MSPDVSSSPQVLRRANRLALLDRLRRNGAMTGTDLMNATGLTRATVHGVCDDLIDLGWVIVVEAGPDAGPVPKGRPARVYEFNARGGVVLGIDMGYHRVTVLVTDMRGETLAQQVERFDESDTSAPTRIDTIDRCARRALAAAATDTGAVLAVGVGVAAPVDALGRTVPGNEFWTIMNVDIGHAFGERYGWPVVVDNDANLAALAERWRGHCTGSEDFAVILAGERLGSGLVVGGRVLHGSQGAAGEMAYLASTEGVGGAEGIAMLAVEWGAAEVQRSVAASETDRGILVRLSGGLPSAVTAEMVFEAAKAGDAAALAILDRLGERFARVIATLSTLVNPEIVVLAGAIAEASRALIPTIEQHLPLHTLMPPRIFASALGSEIVSIGAVRTALDHTEVHALDLSLAAATVPAGSTVPAGRV</sequence>
<dbReference type="InterPro" id="IPR036390">
    <property type="entry name" value="WH_DNA-bd_sf"/>
</dbReference>
<dbReference type="GO" id="GO:0003700">
    <property type="term" value="F:DNA-binding transcription factor activity"/>
    <property type="evidence" value="ECO:0007669"/>
    <property type="project" value="InterPro"/>
</dbReference>